<evidence type="ECO:0000259" key="5">
    <source>
        <dbReference type="Pfam" id="PF03171"/>
    </source>
</evidence>
<evidence type="ECO:0000313" key="8">
    <source>
        <dbReference type="Proteomes" id="UP001085076"/>
    </source>
</evidence>
<evidence type="ECO:0000256" key="3">
    <source>
        <dbReference type="ARBA" id="ARBA00023002"/>
    </source>
</evidence>
<comment type="caution">
    <text evidence="7">The sequence shown here is derived from an EMBL/GenBank/DDBJ whole genome shotgun (WGS) entry which is preliminary data.</text>
</comment>
<dbReference type="GO" id="GO:0046872">
    <property type="term" value="F:metal ion binding"/>
    <property type="evidence" value="ECO:0007669"/>
    <property type="project" value="UniProtKB-KW"/>
</dbReference>
<dbReference type="OrthoDB" id="288590at2759"/>
<accession>A0A9D5HU66</accession>
<dbReference type="InterPro" id="IPR026992">
    <property type="entry name" value="DIOX_N"/>
</dbReference>
<dbReference type="InterPro" id="IPR044861">
    <property type="entry name" value="IPNS-like_FE2OG_OXY"/>
</dbReference>
<evidence type="ECO:0000259" key="6">
    <source>
        <dbReference type="Pfam" id="PF14226"/>
    </source>
</evidence>
<sequence>MGSEIRKIDFSGLEMKKAGTKEWVEVRGEVMEALETKGFFEAVYDSVSMETLEELFGPVLKELFALPPDIKMRNHSDKPLQGYIPRSSAKGFNYESLKVHDASSDSSLSSFSALMWPPNGNPTFCEVVGRYVGNMRELEMMVRRMVVEALGVEKEWESLEKSVVYGLRMTEYDAPVNQETMVTMPAHRDIIVMTIIRQQEGRGLEIQTKDDRWLLASPNSFNVVIGESFQAWSNGRVKATPHRVKMLNNEKRYSIQLRSQFKDGCMIQAPEELVDQDHPQLYKPYNFADYLKFLFSNGGWAENTDTLKAYCGFEGKKKMMA</sequence>
<keyword evidence="2" id="KW-0479">Metal-binding</keyword>
<keyword evidence="4" id="KW-0408">Iron</keyword>
<protein>
    <recommendedName>
        <fullName evidence="9">Fe2OG dioxygenase domain-containing protein</fullName>
    </recommendedName>
</protein>
<dbReference type="SUPFAM" id="SSF51197">
    <property type="entry name" value="Clavaminate synthase-like"/>
    <property type="match status" value="1"/>
</dbReference>
<comment type="cofactor">
    <cofactor evidence="1">
        <name>L-ascorbate</name>
        <dbReference type="ChEBI" id="CHEBI:38290"/>
    </cofactor>
</comment>
<dbReference type="Pfam" id="PF14226">
    <property type="entry name" value="DIOX_N"/>
    <property type="match status" value="1"/>
</dbReference>
<evidence type="ECO:0000256" key="2">
    <source>
        <dbReference type="ARBA" id="ARBA00022723"/>
    </source>
</evidence>
<evidence type="ECO:0000256" key="4">
    <source>
        <dbReference type="ARBA" id="ARBA00023004"/>
    </source>
</evidence>
<name>A0A9D5HU66_9LILI</name>
<dbReference type="InterPro" id="IPR027443">
    <property type="entry name" value="IPNS-like_sf"/>
</dbReference>
<dbReference type="Proteomes" id="UP001085076">
    <property type="component" value="Miscellaneous, Linkage group lg01"/>
</dbReference>
<dbReference type="InterPro" id="IPR050231">
    <property type="entry name" value="Iron_ascorbate_oxido_reductase"/>
</dbReference>
<keyword evidence="8" id="KW-1185">Reference proteome</keyword>
<feature type="domain" description="Isopenicillin N synthase-like Fe(2+) 2OG dioxygenase" evidence="5">
    <location>
        <begin position="177"/>
        <end position="259"/>
    </location>
</feature>
<dbReference type="PANTHER" id="PTHR47990">
    <property type="entry name" value="2-OXOGLUTARATE (2OG) AND FE(II)-DEPENDENT OXYGENASE SUPERFAMILY PROTEIN-RELATED"/>
    <property type="match status" value="1"/>
</dbReference>
<dbReference type="GO" id="GO:0016491">
    <property type="term" value="F:oxidoreductase activity"/>
    <property type="evidence" value="ECO:0007669"/>
    <property type="project" value="UniProtKB-KW"/>
</dbReference>
<evidence type="ECO:0008006" key="9">
    <source>
        <dbReference type="Google" id="ProtNLM"/>
    </source>
</evidence>
<feature type="domain" description="Non-haem dioxygenase N-terminal" evidence="6">
    <location>
        <begin position="8"/>
        <end position="97"/>
    </location>
</feature>
<keyword evidence="3" id="KW-0560">Oxidoreductase</keyword>
<organism evidence="7 8">
    <name type="scientific">Dioscorea zingiberensis</name>
    <dbReference type="NCBI Taxonomy" id="325984"/>
    <lineage>
        <taxon>Eukaryota</taxon>
        <taxon>Viridiplantae</taxon>
        <taxon>Streptophyta</taxon>
        <taxon>Embryophyta</taxon>
        <taxon>Tracheophyta</taxon>
        <taxon>Spermatophyta</taxon>
        <taxon>Magnoliopsida</taxon>
        <taxon>Liliopsida</taxon>
        <taxon>Dioscoreales</taxon>
        <taxon>Dioscoreaceae</taxon>
        <taxon>Dioscorea</taxon>
    </lineage>
</organism>
<gene>
    <name evidence="7" type="ORF">J5N97_007996</name>
</gene>
<proteinExistence type="predicted"/>
<dbReference type="EMBL" id="JAGGNH010000001">
    <property type="protein sequence ID" value="KAJ0989640.1"/>
    <property type="molecule type" value="Genomic_DNA"/>
</dbReference>
<reference evidence="7" key="2">
    <citation type="journal article" date="2022" name="Hortic Res">
        <title>The genome of Dioscorea zingiberensis sheds light on the biosynthesis, origin and evolution of the medicinally important diosgenin saponins.</title>
        <authorList>
            <person name="Li Y."/>
            <person name="Tan C."/>
            <person name="Li Z."/>
            <person name="Guo J."/>
            <person name="Li S."/>
            <person name="Chen X."/>
            <person name="Wang C."/>
            <person name="Dai X."/>
            <person name="Yang H."/>
            <person name="Song W."/>
            <person name="Hou L."/>
            <person name="Xu J."/>
            <person name="Tong Z."/>
            <person name="Xu A."/>
            <person name="Yuan X."/>
            <person name="Wang W."/>
            <person name="Yang Q."/>
            <person name="Chen L."/>
            <person name="Sun Z."/>
            <person name="Wang K."/>
            <person name="Pan B."/>
            <person name="Chen J."/>
            <person name="Bao Y."/>
            <person name="Liu F."/>
            <person name="Qi X."/>
            <person name="Gang D.R."/>
            <person name="Wen J."/>
            <person name="Li J."/>
        </authorList>
    </citation>
    <scope>NUCLEOTIDE SEQUENCE</scope>
    <source>
        <strain evidence="7">Dzin_1.0</strain>
    </source>
</reference>
<dbReference type="Gene3D" id="2.60.120.330">
    <property type="entry name" value="B-lactam Antibiotic, Isopenicillin N Synthase, Chain"/>
    <property type="match status" value="1"/>
</dbReference>
<reference evidence="7" key="1">
    <citation type="submission" date="2021-03" db="EMBL/GenBank/DDBJ databases">
        <authorList>
            <person name="Li Z."/>
            <person name="Yang C."/>
        </authorList>
    </citation>
    <scope>NUCLEOTIDE SEQUENCE</scope>
    <source>
        <strain evidence="7">Dzin_1.0</strain>
        <tissue evidence="7">Leaf</tissue>
    </source>
</reference>
<evidence type="ECO:0000256" key="1">
    <source>
        <dbReference type="ARBA" id="ARBA00001961"/>
    </source>
</evidence>
<dbReference type="AlphaFoldDB" id="A0A9D5HU66"/>
<evidence type="ECO:0000313" key="7">
    <source>
        <dbReference type="EMBL" id="KAJ0989640.1"/>
    </source>
</evidence>
<dbReference type="Pfam" id="PF03171">
    <property type="entry name" value="2OG-FeII_Oxy"/>
    <property type="match status" value="1"/>
</dbReference>